<gene>
    <name evidence="1" type="ordered locus">VV3195</name>
</gene>
<organism evidence="1 2">
    <name type="scientific">Vibrio vulnificus (strain YJ016)</name>
    <dbReference type="NCBI Taxonomy" id="196600"/>
    <lineage>
        <taxon>Bacteria</taxon>
        <taxon>Pseudomonadati</taxon>
        <taxon>Pseudomonadota</taxon>
        <taxon>Gammaproteobacteria</taxon>
        <taxon>Vibrionales</taxon>
        <taxon>Vibrionaceae</taxon>
        <taxon>Vibrio</taxon>
    </lineage>
</organism>
<dbReference type="EMBL" id="BA000037">
    <property type="protein sequence ID" value="BAC95958.1"/>
    <property type="molecule type" value="Genomic_DNA"/>
</dbReference>
<dbReference type="HOGENOM" id="CLU_3259752_0_0_6"/>
<dbReference type="KEGG" id="vvy:VV3195"/>
<proteinExistence type="predicted"/>
<sequence length="47" mass="5564">MERIGLEVIFAVDLQPRQRWSMVMKMIMMGQSKPNTNMGMKLSVRHR</sequence>
<name>Q7MGN6_VIBVY</name>
<reference evidence="1 2" key="1">
    <citation type="journal article" date="2003" name="Genome Res.">
        <title>Comparative genome analysis of Vibrio vulnificus, a marine pathogen.</title>
        <authorList>
            <person name="Chen C.Y."/>
            <person name="Wu K.M."/>
            <person name="Chang Y.C."/>
            <person name="Chang C.H."/>
            <person name="Tsai H.C."/>
            <person name="Liao T.L."/>
            <person name="Liu Y.M."/>
            <person name="Chen H.J."/>
            <person name="Shen A.B."/>
            <person name="Li J.C."/>
            <person name="Su T.L."/>
            <person name="Shao C.P."/>
            <person name="Lee C.T."/>
            <person name="Hor L.I."/>
            <person name="Tsai S.F."/>
        </authorList>
    </citation>
    <scope>NUCLEOTIDE SEQUENCE [LARGE SCALE GENOMIC DNA]</scope>
    <source>
        <strain evidence="1 2">YJ016</strain>
    </source>
</reference>
<accession>Q7MGN6</accession>
<dbReference type="Proteomes" id="UP000002675">
    <property type="component" value="Chromosome I"/>
</dbReference>
<protein>
    <submittedName>
        <fullName evidence="1">Uncharacterized protein</fullName>
    </submittedName>
</protein>
<evidence type="ECO:0000313" key="2">
    <source>
        <dbReference type="Proteomes" id="UP000002675"/>
    </source>
</evidence>
<evidence type="ECO:0000313" key="1">
    <source>
        <dbReference type="EMBL" id="BAC95958.1"/>
    </source>
</evidence>
<dbReference type="AlphaFoldDB" id="Q7MGN6"/>